<dbReference type="Proteomes" id="UP000271974">
    <property type="component" value="Unassembled WGS sequence"/>
</dbReference>
<name>A0A3S1AYZ8_ELYCH</name>
<evidence type="ECO:0000313" key="3">
    <source>
        <dbReference type="Proteomes" id="UP000271974"/>
    </source>
</evidence>
<proteinExistence type="predicted"/>
<dbReference type="InterPro" id="IPR037165">
    <property type="entry name" value="AldOxase/xan_DH_Mopterin-bd_sf"/>
</dbReference>
<dbReference type="SUPFAM" id="SSF56003">
    <property type="entry name" value="Molybdenum cofactor-binding domain"/>
    <property type="match status" value="1"/>
</dbReference>
<accession>A0A3S1AYZ8</accession>
<keyword evidence="1" id="KW-0500">Molybdenum</keyword>
<evidence type="ECO:0000256" key="1">
    <source>
        <dbReference type="ARBA" id="ARBA00022505"/>
    </source>
</evidence>
<protein>
    <submittedName>
        <fullName evidence="2">Uncharacterized protein</fullName>
    </submittedName>
</protein>
<dbReference type="GO" id="GO:0016491">
    <property type="term" value="F:oxidoreductase activity"/>
    <property type="evidence" value="ECO:0007669"/>
    <property type="project" value="InterPro"/>
</dbReference>
<dbReference type="EMBL" id="RQTK01001321">
    <property type="protein sequence ID" value="RUS70848.1"/>
    <property type="molecule type" value="Genomic_DNA"/>
</dbReference>
<organism evidence="2 3">
    <name type="scientific">Elysia chlorotica</name>
    <name type="common">Eastern emerald elysia</name>
    <name type="synonym">Sea slug</name>
    <dbReference type="NCBI Taxonomy" id="188477"/>
    <lineage>
        <taxon>Eukaryota</taxon>
        <taxon>Metazoa</taxon>
        <taxon>Spiralia</taxon>
        <taxon>Lophotrochozoa</taxon>
        <taxon>Mollusca</taxon>
        <taxon>Gastropoda</taxon>
        <taxon>Heterobranchia</taxon>
        <taxon>Euthyneura</taxon>
        <taxon>Panpulmonata</taxon>
        <taxon>Sacoglossa</taxon>
        <taxon>Placobranchoidea</taxon>
        <taxon>Plakobranchidae</taxon>
        <taxon>Elysia</taxon>
    </lineage>
</organism>
<dbReference type="STRING" id="188477.A0A3S1AYZ8"/>
<dbReference type="AlphaFoldDB" id="A0A3S1AYZ8"/>
<dbReference type="GO" id="GO:0005506">
    <property type="term" value="F:iron ion binding"/>
    <property type="evidence" value="ECO:0007669"/>
    <property type="project" value="InterPro"/>
</dbReference>
<dbReference type="PANTHER" id="PTHR11908:SF132">
    <property type="entry name" value="ALDEHYDE OXIDASE 1-RELATED"/>
    <property type="match status" value="1"/>
</dbReference>
<evidence type="ECO:0000313" key="2">
    <source>
        <dbReference type="EMBL" id="RUS70848.1"/>
    </source>
</evidence>
<dbReference type="Gene3D" id="3.30.365.10">
    <property type="entry name" value="Aldehyde oxidase/xanthine dehydrogenase, molybdopterin binding domain"/>
    <property type="match status" value="1"/>
</dbReference>
<keyword evidence="3" id="KW-1185">Reference proteome</keyword>
<gene>
    <name evidence="2" type="ORF">EGW08_021386</name>
</gene>
<dbReference type="InterPro" id="IPR016208">
    <property type="entry name" value="Ald_Oxase/xanthine_DH-like"/>
</dbReference>
<comment type="caution">
    <text evidence="2">The sequence shown here is derived from an EMBL/GenBank/DDBJ whole genome shotgun (WGS) entry which is preliminary data.</text>
</comment>
<reference evidence="2 3" key="1">
    <citation type="submission" date="2019-01" db="EMBL/GenBank/DDBJ databases">
        <title>A draft genome assembly of the solar-powered sea slug Elysia chlorotica.</title>
        <authorList>
            <person name="Cai H."/>
            <person name="Li Q."/>
            <person name="Fang X."/>
            <person name="Li J."/>
            <person name="Curtis N.E."/>
            <person name="Altenburger A."/>
            <person name="Shibata T."/>
            <person name="Feng M."/>
            <person name="Maeda T."/>
            <person name="Schwartz J.A."/>
            <person name="Shigenobu S."/>
            <person name="Lundholm N."/>
            <person name="Nishiyama T."/>
            <person name="Yang H."/>
            <person name="Hasebe M."/>
            <person name="Li S."/>
            <person name="Pierce S.K."/>
            <person name="Wang J."/>
        </authorList>
    </citation>
    <scope>NUCLEOTIDE SEQUENCE [LARGE SCALE GENOMIC DNA]</scope>
    <source>
        <strain evidence="2">EC2010</strain>
        <tissue evidence="2">Whole organism of an adult</tissue>
    </source>
</reference>
<dbReference type="OrthoDB" id="8300278at2759"/>
<dbReference type="PANTHER" id="PTHR11908">
    <property type="entry name" value="XANTHINE DEHYDROGENASE"/>
    <property type="match status" value="1"/>
</dbReference>
<sequence>MNSMMYTSHKDKAFFIASIHSLTCQTYKPPSPKDIPIDWRIHLLPNTPNPSGIHSSKACGEPPITLSSGVLLANKKALESARQELFGKKDFVTVDAPFTPEKAQQSVGIDESALMM</sequence>